<dbReference type="GO" id="GO:0000155">
    <property type="term" value="F:phosphorelay sensor kinase activity"/>
    <property type="evidence" value="ECO:0007669"/>
    <property type="project" value="InterPro"/>
</dbReference>
<dbReference type="InterPro" id="IPR010559">
    <property type="entry name" value="Sig_transdc_His_kin_internal"/>
</dbReference>
<keyword evidence="2" id="KW-1133">Transmembrane helix</keyword>
<dbReference type="AlphaFoldDB" id="A0A5C8V6U8"/>
<dbReference type="InterPro" id="IPR036890">
    <property type="entry name" value="HATPase_C_sf"/>
</dbReference>
<feature type="signal peptide" evidence="3">
    <location>
        <begin position="1"/>
        <end position="28"/>
    </location>
</feature>
<proteinExistence type="predicted"/>
<dbReference type="Pfam" id="PF06580">
    <property type="entry name" value="His_kinase"/>
    <property type="match status" value="1"/>
</dbReference>
<evidence type="ECO:0000256" key="3">
    <source>
        <dbReference type="SAM" id="SignalP"/>
    </source>
</evidence>
<keyword evidence="6" id="KW-1185">Reference proteome</keyword>
<dbReference type="Gene3D" id="3.30.565.10">
    <property type="entry name" value="Histidine kinase-like ATPase, C-terminal domain"/>
    <property type="match status" value="1"/>
</dbReference>
<gene>
    <name evidence="5" type="ORF">FVB32_16960</name>
</gene>
<dbReference type="PROSITE" id="PS51257">
    <property type="entry name" value="PROKAR_LIPOPROTEIN"/>
    <property type="match status" value="1"/>
</dbReference>
<sequence>MKQPKPHQTFKIGLPLFFALLFSCNAFAQTKILDSLLNQLAQHTQKDTIRVGYLVNAAWNMTHTNPKDAFKYVDEAIEISNQLNWPRGSISAWRQKGNLYYVMADNLNAMDAFQEGLKIAQTSDHKMLEASLYGNIGNIHADLKQNQKALENYFLYLKTARTLQQRPDEARALTNIGLVYGDLGNQDVGIAYLDSALVLAKEEKNPYFIAGIINNLGIMYKDKKAYNTSLEYYQQAADLAKESQIKYIEASALNSLGKVNLALGNLDEAKSKAEEGLAMSKEINAVEWQADSWELLSTVNEQQGNMEEALTAYKNHIQLRDSVLNEEKKAELTKKEMQFQLEKQQVEADEEISRQRLVKNVAIIGGILLLLASMIGYMLYKRRRDALDQKKLADFHTKVAETELKALRSQMNPHFIFNALNSISDYVVKNDVEMANTYLLKFAKLTRAILENSEKKWITLQEDLELIELYIQIESLRLQNKLSHTIKVDEIIDAENTLVPPLMLQPFIENSIWHGIANGKHPGEIDIHIKKEEDMVVCIVDDNGVGRRKTLDVQSDKNSMGLKITKNRLDIISELKKVKGSIEMFDKEQGLRVELKLPLELRF</sequence>
<dbReference type="Proteomes" id="UP000321456">
    <property type="component" value="Unassembled WGS sequence"/>
</dbReference>
<feature type="domain" description="Signal transduction histidine kinase internal region" evidence="4">
    <location>
        <begin position="402"/>
        <end position="482"/>
    </location>
</feature>
<keyword evidence="3" id="KW-0732">Signal</keyword>
<dbReference type="InterPro" id="IPR050640">
    <property type="entry name" value="Bact_2-comp_sensor_kinase"/>
</dbReference>
<protein>
    <submittedName>
        <fullName evidence="5">Tetratricopeptide repeat protein</fullName>
    </submittedName>
</protein>
<keyword evidence="1" id="KW-0802">TPR repeat</keyword>
<dbReference type="SUPFAM" id="SSF48452">
    <property type="entry name" value="TPR-like"/>
    <property type="match status" value="1"/>
</dbReference>
<evidence type="ECO:0000313" key="5">
    <source>
        <dbReference type="EMBL" id="TXN36237.1"/>
    </source>
</evidence>
<keyword evidence="2" id="KW-0812">Transmembrane</keyword>
<evidence type="ECO:0000256" key="1">
    <source>
        <dbReference type="PROSITE-ProRule" id="PRU00339"/>
    </source>
</evidence>
<dbReference type="Pfam" id="PF13424">
    <property type="entry name" value="TPR_12"/>
    <property type="match status" value="1"/>
</dbReference>
<dbReference type="SUPFAM" id="SSF55874">
    <property type="entry name" value="ATPase domain of HSP90 chaperone/DNA topoisomerase II/histidine kinase"/>
    <property type="match status" value="1"/>
</dbReference>
<dbReference type="EMBL" id="VRUR01000002">
    <property type="protein sequence ID" value="TXN36237.1"/>
    <property type="molecule type" value="Genomic_DNA"/>
</dbReference>
<dbReference type="RefSeq" id="WP_147745011.1">
    <property type="nucleotide sequence ID" value="NZ_VRUR01000002.1"/>
</dbReference>
<feature type="chain" id="PRO_5023150916" evidence="3">
    <location>
        <begin position="29"/>
        <end position="603"/>
    </location>
</feature>
<keyword evidence="2" id="KW-0472">Membrane</keyword>
<dbReference type="GO" id="GO:0016020">
    <property type="term" value="C:membrane"/>
    <property type="evidence" value="ECO:0007669"/>
    <property type="project" value="InterPro"/>
</dbReference>
<dbReference type="Pfam" id="PF13181">
    <property type="entry name" value="TPR_8"/>
    <property type="match status" value="1"/>
</dbReference>
<evidence type="ECO:0000259" key="4">
    <source>
        <dbReference type="Pfam" id="PF06580"/>
    </source>
</evidence>
<evidence type="ECO:0000256" key="2">
    <source>
        <dbReference type="SAM" id="Phobius"/>
    </source>
</evidence>
<dbReference type="PANTHER" id="PTHR34220">
    <property type="entry name" value="SENSOR HISTIDINE KINASE YPDA"/>
    <property type="match status" value="1"/>
</dbReference>
<dbReference type="InterPro" id="IPR011990">
    <property type="entry name" value="TPR-like_helical_dom_sf"/>
</dbReference>
<dbReference type="PANTHER" id="PTHR34220:SF7">
    <property type="entry name" value="SENSOR HISTIDINE KINASE YPDA"/>
    <property type="match status" value="1"/>
</dbReference>
<feature type="transmembrane region" description="Helical" evidence="2">
    <location>
        <begin position="361"/>
        <end position="380"/>
    </location>
</feature>
<accession>A0A5C8V6U8</accession>
<comment type="caution">
    <text evidence="5">The sequence shown here is derived from an EMBL/GenBank/DDBJ whole genome shotgun (WGS) entry which is preliminary data.</text>
</comment>
<reference evidence="5 6" key="1">
    <citation type="submission" date="2019-08" db="EMBL/GenBank/DDBJ databases">
        <title>Professor.</title>
        <authorList>
            <person name="Park J.S."/>
        </authorList>
    </citation>
    <scope>NUCLEOTIDE SEQUENCE [LARGE SCALE GENOMIC DNA]</scope>
    <source>
        <strain evidence="5 6">176CP5-101</strain>
    </source>
</reference>
<name>A0A5C8V6U8_9FLAO</name>
<feature type="repeat" description="TPR" evidence="1">
    <location>
        <begin position="210"/>
        <end position="243"/>
    </location>
</feature>
<dbReference type="Gene3D" id="1.25.40.10">
    <property type="entry name" value="Tetratricopeptide repeat domain"/>
    <property type="match status" value="1"/>
</dbReference>
<evidence type="ECO:0000313" key="6">
    <source>
        <dbReference type="Proteomes" id="UP000321456"/>
    </source>
</evidence>
<dbReference type="SMART" id="SM00028">
    <property type="entry name" value="TPR"/>
    <property type="match status" value="6"/>
</dbReference>
<dbReference type="PROSITE" id="PS50005">
    <property type="entry name" value="TPR"/>
    <property type="match status" value="2"/>
</dbReference>
<organism evidence="5 6">
    <name type="scientific">Flagellimonas hymeniacidonis</name>
    <dbReference type="NCBI Taxonomy" id="2603628"/>
    <lineage>
        <taxon>Bacteria</taxon>
        <taxon>Pseudomonadati</taxon>
        <taxon>Bacteroidota</taxon>
        <taxon>Flavobacteriia</taxon>
        <taxon>Flavobacteriales</taxon>
        <taxon>Flavobacteriaceae</taxon>
        <taxon>Flagellimonas</taxon>
    </lineage>
</organism>
<feature type="repeat" description="TPR" evidence="1">
    <location>
        <begin position="90"/>
        <end position="123"/>
    </location>
</feature>
<dbReference type="InterPro" id="IPR019734">
    <property type="entry name" value="TPR_rpt"/>
</dbReference>